<reference key="1">
    <citation type="submission" date="2010-09" db="EMBL/GenBank/DDBJ databases">
        <title>Complete sequence of Caldicellulosiruptor hydrothermalis 108.</title>
        <authorList>
            <consortium name="US DOE Joint Genome Institute"/>
            <person name="Lucas S."/>
            <person name="Copeland A."/>
            <person name="Lapidus A."/>
            <person name="Cheng J.-F."/>
            <person name="Bruce D."/>
            <person name="Goodwin L."/>
            <person name="Pitluck S."/>
            <person name="Davenport K."/>
            <person name="Detter J.C."/>
            <person name="Han C."/>
            <person name="Tapia R."/>
            <person name="Land M."/>
            <person name="Hauser L."/>
            <person name="Chang Y.-J."/>
            <person name="Jeffries C."/>
            <person name="Kyrpides N."/>
            <person name="Ivanova N."/>
            <person name="Mikhailova N."/>
            <person name="Blumer-Schuette S.E."/>
            <person name="Kelly R.M."/>
            <person name="Woyke T."/>
        </authorList>
    </citation>
    <scope>NUCLEOTIDE SEQUENCE</scope>
    <source>
        <strain>108</strain>
    </source>
</reference>
<evidence type="ECO:0000256" key="5">
    <source>
        <dbReference type="ARBA" id="ARBA00022989"/>
    </source>
</evidence>
<dbReference type="RefSeq" id="WP_013403811.1">
    <property type="nucleotide sequence ID" value="NC_014652.1"/>
</dbReference>
<keyword evidence="4 7" id="KW-0812">Transmembrane</keyword>
<feature type="transmembrane region" description="Helical" evidence="7">
    <location>
        <begin position="25"/>
        <end position="45"/>
    </location>
</feature>
<accession>E4QDX0</accession>
<name>E4QDX0_CALH1</name>
<feature type="domain" description="ABC transmembrane type-1" evidence="8">
    <location>
        <begin position="82"/>
        <end position="298"/>
    </location>
</feature>
<dbReference type="STRING" id="632292.Calhy_1951"/>
<organism evidence="9 10">
    <name type="scientific">Caldicellulosiruptor hydrothermalis (strain DSM 18901 / VKM B-2411 / 108)</name>
    <dbReference type="NCBI Taxonomy" id="632292"/>
    <lineage>
        <taxon>Bacteria</taxon>
        <taxon>Bacillati</taxon>
        <taxon>Bacillota</taxon>
        <taxon>Bacillota incertae sedis</taxon>
        <taxon>Caldicellulosiruptorales</taxon>
        <taxon>Caldicellulosiruptoraceae</taxon>
        <taxon>Caldicellulosiruptor</taxon>
    </lineage>
</organism>
<dbReference type="GO" id="GO:0005886">
    <property type="term" value="C:plasma membrane"/>
    <property type="evidence" value="ECO:0007669"/>
    <property type="project" value="UniProtKB-SubCell"/>
</dbReference>
<keyword evidence="5 7" id="KW-1133">Transmembrane helix</keyword>
<dbReference type="InterPro" id="IPR051393">
    <property type="entry name" value="ABC_transporter_permease"/>
</dbReference>
<dbReference type="Proteomes" id="UP000006890">
    <property type="component" value="Chromosome"/>
</dbReference>
<dbReference type="InterPro" id="IPR035906">
    <property type="entry name" value="MetI-like_sf"/>
</dbReference>
<sequence length="309" mass="35362">MEYAYEKELVGIKVKKRRKRSMKEIWEFVLLVSPTFILLTSFVFLPFLKTLYTSFCITDFNANVKKFVGFANYINLLTSPDFLNSLLVTSKYVVVNTMFSIVGGLVLALSVDNNKYFKKFFKISFTLPISLSSASAAIVWGILFNPTVSIINYVLESFCFSKIEWLTDPKVALYSIVLINAWQNIPFNFLFLLAGLQNIPQELYEVAEIDGANFAKKLTKIVLPLLTPSLFFTLVINVIDSFQQFTVVHILTRGGPVNSTKFLVYLIYQDAFFNFKFAQACAESIILFVLLLLLTIIQFKVLEKKVFYQ</sequence>
<feature type="transmembrane region" description="Helical" evidence="7">
    <location>
        <begin position="92"/>
        <end position="111"/>
    </location>
</feature>
<dbReference type="Pfam" id="PF00528">
    <property type="entry name" value="BPD_transp_1"/>
    <property type="match status" value="1"/>
</dbReference>
<evidence type="ECO:0000256" key="3">
    <source>
        <dbReference type="ARBA" id="ARBA00022475"/>
    </source>
</evidence>
<protein>
    <submittedName>
        <fullName evidence="9">Binding-protein-dependent transport systems inner membrane component</fullName>
    </submittedName>
</protein>
<gene>
    <name evidence="9" type="ordered locus">Calhy_1951</name>
</gene>
<comment type="similarity">
    <text evidence="7">Belongs to the binding-protein-dependent transport system permease family.</text>
</comment>
<evidence type="ECO:0000313" key="10">
    <source>
        <dbReference type="Proteomes" id="UP000006890"/>
    </source>
</evidence>
<dbReference type="Gene3D" id="1.10.3720.10">
    <property type="entry name" value="MetI-like"/>
    <property type="match status" value="1"/>
</dbReference>
<evidence type="ECO:0000313" key="9">
    <source>
        <dbReference type="EMBL" id="ADQ07661.1"/>
    </source>
</evidence>
<evidence type="ECO:0000256" key="6">
    <source>
        <dbReference type="ARBA" id="ARBA00023136"/>
    </source>
</evidence>
<feature type="transmembrane region" description="Helical" evidence="7">
    <location>
        <begin position="123"/>
        <end position="143"/>
    </location>
</feature>
<feature type="transmembrane region" description="Helical" evidence="7">
    <location>
        <begin position="171"/>
        <end position="194"/>
    </location>
</feature>
<dbReference type="OrthoDB" id="9773727at2"/>
<dbReference type="PANTHER" id="PTHR30193">
    <property type="entry name" value="ABC TRANSPORTER PERMEASE PROTEIN"/>
    <property type="match status" value="1"/>
</dbReference>
<dbReference type="KEGG" id="chd:Calhy_1951"/>
<dbReference type="AlphaFoldDB" id="E4QDX0"/>
<dbReference type="EMBL" id="CP002219">
    <property type="protein sequence ID" value="ADQ07661.1"/>
    <property type="molecule type" value="Genomic_DNA"/>
</dbReference>
<evidence type="ECO:0000259" key="8">
    <source>
        <dbReference type="PROSITE" id="PS50928"/>
    </source>
</evidence>
<dbReference type="CDD" id="cd06261">
    <property type="entry name" value="TM_PBP2"/>
    <property type="match status" value="1"/>
</dbReference>
<dbReference type="SUPFAM" id="SSF161098">
    <property type="entry name" value="MetI-like"/>
    <property type="match status" value="1"/>
</dbReference>
<dbReference type="PANTHER" id="PTHR30193:SF37">
    <property type="entry name" value="INNER MEMBRANE ABC TRANSPORTER PERMEASE PROTEIN YCJO"/>
    <property type="match status" value="1"/>
</dbReference>
<dbReference type="GO" id="GO:0055085">
    <property type="term" value="P:transmembrane transport"/>
    <property type="evidence" value="ECO:0007669"/>
    <property type="project" value="InterPro"/>
</dbReference>
<dbReference type="eggNOG" id="COG1175">
    <property type="taxonomic scope" value="Bacteria"/>
</dbReference>
<keyword evidence="6 7" id="KW-0472">Membrane</keyword>
<dbReference type="InterPro" id="IPR000515">
    <property type="entry name" value="MetI-like"/>
</dbReference>
<proteinExistence type="inferred from homology"/>
<keyword evidence="10" id="KW-1185">Reference proteome</keyword>
<evidence type="ECO:0000256" key="4">
    <source>
        <dbReference type="ARBA" id="ARBA00022692"/>
    </source>
</evidence>
<keyword evidence="2 7" id="KW-0813">Transport</keyword>
<feature type="transmembrane region" description="Helical" evidence="7">
    <location>
        <begin position="221"/>
        <end position="239"/>
    </location>
</feature>
<keyword evidence="3" id="KW-1003">Cell membrane</keyword>
<evidence type="ECO:0000256" key="1">
    <source>
        <dbReference type="ARBA" id="ARBA00004651"/>
    </source>
</evidence>
<evidence type="ECO:0000256" key="7">
    <source>
        <dbReference type="RuleBase" id="RU363032"/>
    </source>
</evidence>
<dbReference type="HOGENOM" id="CLU_016047_0_2_9"/>
<comment type="subcellular location">
    <subcellularLocation>
        <location evidence="1 7">Cell membrane</location>
        <topology evidence="1 7">Multi-pass membrane protein</topology>
    </subcellularLocation>
</comment>
<reference evidence="9 10" key="2">
    <citation type="journal article" date="2011" name="J. Bacteriol.">
        <title>Complete genome sequences for the anaerobic, extremely thermophilic plant biomass-degrading bacteria Caldicellulosiruptor hydrothermalis, Caldicellulosiruptor kristjanssonii, Caldicellulosiruptor kronotskyensis, Caldicellulosiruptor owensenis, and Caldicellulosiruptor lactoaceticus.</title>
        <authorList>
            <person name="Blumer-Schuette S.E."/>
            <person name="Ozdemir I."/>
            <person name="Mistry D."/>
            <person name="Lucas S."/>
            <person name="Lapidus A."/>
            <person name="Cheng J.F."/>
            <person name="Goodwin L.A."/>
            <person name="Pitluck S."/>
            <person name="Land M.L."/>
            <person name="Hauser L.J."/>
            <person name="Woyke T."/>
            <person name="Mikhailova N."/>
            <person name="Pati A."/>
            <person name="Kyrpides N.C."/>
            <person name="Ivanova N."/>
            <person name="Detter J.C."/>
            <person name="Walston-Davenport K."/>
            <person name="Han S."/>
            <person name="Adams M.W."/>
            <person name="Kelly R.M."/>
        </authorList>
    </citation>
    <scope>NUCLEOTIDE SEQUENCE [LARGE SCALE GENOMIC DNA]</scope>
    <source>
        <strain evidence="10">DSM 18901 / VKM B-2411 / 108</strain>
    </source>
</reference>
<feature type="transmembrane region" description="Helical" evidence="7">
    <location>
        <begin position="277"/>
        <end position="297"/>
    </location>
</feature>
<dbReference type="PROSITE" id="PS50928">
    <property type="entry name" value="ABC_TM1"/>
    <property type="match status" value="1"/>
</dbReference>
<evidence type="ECO:0000256" key="2">
    <source>
        <dbReference type="ARBA" id="ARBA00022448"/>
    </source>
</evidence>